<dbReference type="PANTHER" id="PTHR12262">
    <property type="entry name" value="CCR4-NOT TRANSCRIPTION COMPLEX SUBUNIT 9"/>
    <property type="match status" value="1"/>
</dbReference>
<dbReference type="AlphaFoldDB" id="G7I5F4"/>
<reference evidence="2" key="3">
    <citation type="submission" date="2015-04" db="UniProtKB">
        <authorList>
            <consortium name="EnsemblPlants"/>
        </authorList>
    </citation>
    <scope>IDENTIFICATION</scope>
    <source>
        <strain evidence="2">cv. Jemalong A17</strain>
    </source>
</reference>
<gene>
    <name evidence="1" type="ordered locus">MTR_1g043500</name>
</gene>
<evidence type="ECO:0000313" key="3">
    <source>
        <dbReference type="Proteomes" id="UP000002051"/>
    </source>
</evidence>
<dbReference type="Proteomes" id="UP000002051">
    <property type="component" value="Unassembled WGS sequence"/>
</dbReference>
<proteinExistence type="predicted"/>
<evidence type="ECO:0000313" key="2">
    <source>
        <dbReference type="EnsemblPlants" id="AES60314"/>
    </source>
</evidence>
<sequence length="78" mass="9207">MHVGIFIIKKMLLDNVGMRYVCDKTKQFFLSIAPVWGMMLASLKNQPSPYLLKLIILCYSRLSKDRMWVAKFHNLKWS</sequence>
<dbReference type="InterPro" id="IPR011989">
    <property type="entry name" value="ARM-like"/>
</dbReference>
<dbReference type="EMBL" id="CM001217">
    <property type="protein sequence ID" value="AES60314.1"/>
    <property type="molecule type" value="Genomic_DNA"/>
</dbReference>
<dbReference type="PaxDb" id="3880-AES60314"/>
<reference evidence="1 3" key="1">
    <citation type="journal article" date="2011" name="Nature">
        <title>The Medicago genome provides insight into the evolution of rhizobial symbioses.</title>
        <authorList>
            <person name="Young N.D."/>
            <person name="Debelle F."/>
            <person name="Oldroyd G.E."/>
            <person name="Geurts R."/>
            <person name="Cannon S.B."/>
            <person name="Udvardi M.K."/>
            <person name="Benedito V.A."/>
            <person name="Mayer K.F."/>
            <person name="Gouzy J."/>
            <person name="Schoof H."/>
            <person name="Van de Peer Y."/>
            <person name="Proost S."/>
            <person name="Cook D.R."/>
            <person name="Meyers B.C."/>
            <person name="Spannagl M."/>
            <person name="Cheung F."/>
            <person name="De Mita S."/>
            <person name="Krishnakumar V."/>
            <person name="Gundlach H."/>
            <person name="Zhou S."/>
            <person name="Mudge J."/>
            <person name="Bharti A.K."/>
            <person name="Murray J.D."/>
            <person name="Naoumkina M.A."/>
            <person name="Rosen B."/>
            <person name="Silverstein K.A."/>
            <person name="Tang H."/>
            <person name="Rombauts S."/>
            <person name="Zhao P.X."/>
            <person name="Zhou P."/>
            <person name="Barbe V."/>
            <person name="Bardou P."/>
            <person name="Bechner M."/>
            <person name="Bellec A."/>
            <person name="Berger A."/>
            <person name="Berges H."/>
            <person name="Bidwell S."/>
            <person name="Bisseling T."/>
            <person name="Choisne N."/>
            <person name="Couloux A."/>
            <person name="Denny R."/>
            <person name="Deshpande S."/>
            <person name="Dai X."/>
            <person name="Doyle J.J."/>
            <person name="Dudez A.M."/>
            <person name="Farmer A.D."/>
            <person name="Fouteau S."/>
            <person name="Franken C."/>
            <person name="Gibelin C."/>
            <person name="Gish J."/>
            <person name="Goldstein S."/>
            <person name="Gonzalez A.J."/>
            <person name="Green P.J."/>
            <person name="Hallab A."/>
            <person name="Hartog M."/>
            <person name="Hua A."/>
            <person name="Humphray S.J."/>
            <person name="Jeong D.H."/>
            <person name="Jing Y."/>
            <person name="Jocker A."/>
            <person name="Kenton S.M."/>
            <person name="Kim D.J."/>
            <person name="Klee K."/>
            <person name="Lai H."/>
            <person name="Lang C."/>
            <person name="Lin S."/>
            <person name="Macmil S.L."/>
            <person name="Magdelenat G."/>
            <person name="Matthews L."/>
            <person name="McCorrison J."/>
            <person name="Monaghan E.L."/>
            <person name="Mun J.H."/>
            <person name="Najar F.Z."/>
            <person name="Nicholson C."/>
            <person name="Noirot C."/>
            <person name="O'Bleness M."/>
            <person name="Paule C.R."/>
            <person name="Poulain J."/>
            <person name="Prion F."/>
            <person name="Qin B."/>
            <person name="Qu C."/>
            <person name="Retzel E.F."/>
            <person name="Riddle C."/>
            <person name="Sallet E."/>
            <person name="Samain S."/>
            <person name="Samson N."/>
            <person name="Sanders I."/>
            <person name="Saurat O."/>
            <person name="Scarpelli C."/>
            <person name="Schiex T."/>
            <person name="Segurens B."/>
            <person name="Severin A.J."/>
            <person name="Sherrier D.J."/>
            <person name="Shi R."/>
            <person name="Sims S."/>
            <person name="Singer S.R."/>
            <person name="Sinharoy S."/>
            <person name="Sterck L."/>
            <person name="Viollet A."/>
            <person name="Wang B.B."/>
            <person name="Wang K."/>
            <person name="Wang M."/>
            <person name="Wang X."/>
            <person name="Warfsmann J."/>
            <person name="Weissenbach J."/>
            <person name="White D.D."/>
            <person name="White J.D."/>
            <person name="Wiley G.B."/>
            <person name="Wincker P."/>
            <person name="Xing Y."/>
            <person name="Yang L."/>
            <person name="Yao Z."/>
            <person name="Ying F."/>
            <person name="Zhai J."/>
            <person name="Zhou L."/>
            <person name="Zuber A."/>
            <person name="Denarie J."/>
            <person name="Dixon R.A."/>
            <person name="May G.D."/>
            <person name="Schwartz D.C."/>
            <person name="Rogers J."/>
            <person name="Quetier F."/>
            <person name="Town C.D."/>
            <person name="Roe B.A."/>
        </authorList>
    </citation>
    <scope>NUCLEOTIDE SEQUENCE [LARGE SCALE GENOMIC DNA]</scope>
    <source>
        <strain evidence="1">A17</strain>
        <strain evidence="2 3">cv. Jemalong A17</strain>
    </source>
</reference>
<organism evidence="1 3">
    <name type="scientific">Medicago truncatula</name>
    <name type="common">Barrel medic</name>
    <name type="synonym">Medicago tribuloides</name>
    <dbReference type="NCBI Taxonomy" id="3880"/>
    <lineage>
        <taxon>Eukaryota</taxon>
        <taxon>Viridiplantae</taxon>
        <taxon>Streptophyta</taxon>
        <taxon>Embryophyta</taxon>
        <taxon>Tracheophyta</taxon>
        <taxon>Spermatophyta</taxon>
        <taxon>Magnoliopsida</taxon>
        <taxon>eudicotyledons</taxon>
        <taxon>Gunneridae</taxon>
        <taxon>Pentapetalae</taxon>
        <taxon>rosids</taxon>
        <taxon>fabids</taxon>
        <taxon>Fabales</taxon>
        <taxon>Fabaceae</taxon>
        <taxon>Papilionoideae</taxon>
        <taxon>50 kb inversion clade</taxon>
        <taxon>NPAAA clade</taxon>
        <taxon>Hologalegina</taxon>
        <taxon>IRL clade</taxon>
        <taxon>Trifolieae</taxon>
        <taxon>Medicago</taxon>
    </lineage>
</organism>
<name>G7I5F4_MEDTR</name>
<dbReference type="EnsemblPlants" id="AES60314">
    <property type="protein sequence ID" value="AES60314"/>
    <property type="gene ID" value="MTR_1g043500"/>
</dbReference>
<evidence type="ECO:0000313" key="1">
    <source>
        <dbReference type="EMBL" id="AES60314.1"/>
    </source>
</evidence>
<dbReference type="HOGENOM" id="CLU_2625637_0_0_1"/>
<dbReference type="Gene3D" id="1.25.10.10">
    <property type="entry name" value="Leucine-rich Repeat Variant"/>
    <property type="match status" value="1"/>
</dbReference>
<dbReference type="Pfam" id="PF04078">
    <property type="entry name" value="Rcd1"/>
    <property type="match status" value="1"/>
</dbReference>
<reference evidence="1 3" key="2">
    <citation type="journal article" date="2014" name="BMC Genomics">
        <title>An improved genome release (version Mt4.0) for the model legume Medicago truncatula.</title>
        <authorList>
            <person name="Tang H."/>
            <person name="Krishnakumar V."/>
            <person name="Bidwell S."/>
            <person name="Rosen B."/>
            <person name="Chan A."/>
            <person name="Zhou S."/>
            <person name="Gentzbittel L."/>
            <person name="Childs K.L."/>
            <person name="Yandell M."/>
            <person name="Gundlach H."/>
            <person name="Mayer K.F."/>
            <person name="Schwartz D.C."/>
            <person name="Town C.D."/>
        </authorList>
    </citation>
    <scope>GENOME REANNOTATION</scope>
    <source>
        <strain evidence="2 3">cv. Jemalong A17</strain>
    </source>
</reference>
<keyword evidence="3" id="KW-1185">Reference proteome</keyword>
<dbReference type="eggNOG" id="KOG3036">
    <property type="taxonomic scope" value="Eukaryota"/>
</dbReference>
<dbReference type="STRING" id="3880.G7I5F4"/>
<protein>
    <submittedName>
        <fullName evidence="1">Cell differentiation RCD1-like protein</fullName>
    </submittedName>
</protein>
<dbReference type="InterPro" id="IPR007216">
    <property type="entry name" value="CNOT9"/>
</dbReference>
<accession>G7I5F4</accession>
<dbReference type="GO" id="GO:0030014">
    <property type="term" value="C:CCR4-NOT complex"/>
    <property type="evidence" value="ECO:0007669"/>
    <property type="project" value="InterPro"/>
</dbReference>
<dbReference type="GO" id="GO:0006402">
    <property type="term" value="P:mRNA catabolic process"/>
    <property type="evidence" value="ECO:0007669"/>
    <property type="project" value="InterPro"/>
</dbReference>